<protein>
    <submittedName>
        <fullName evidence="2">Anibiotic ABC transporter efflux pump</fullName>
    </submittedName>
</protein>
<feature type="transmembrane region" description="Helical" evidence="1">
    <location>
        <begin position="128"/>
        <end position="151"/>
    </location>
</feature>
<feature type="transmembrane region" description="Helical" evidence="1">
    <location>
        <begin position="298"/>
        <end position="323"/>
    </location>
</feature>
<evidence type="ECO:0000313" key="2">
    <source>
        <dbReference type="EMBL" id="USY18990.1"/>
    </source>
</evidence>
<dbReference type="Proteomes" id="UP001055940">
    <property type="component" value="Chromosome"/>
</dbReference>
<feature type="transmembrane region" description="Helical" evidence="1">
    <location>
        <begin position="20"/>
        <end position="41"/>
    </location>
</feature>
<organism evidence="2 3">
    <name type="scientific">Nocardiopsis exhalans</name>
    <dbReference type="NCBI Taxonomy" id="163604"/>
    <lineage>
        <taxon>Bacteria</taxon>
        <taxon>Bacillati</taxon>
        <taxon>Actinomycetota</taxon>
        <taxon>Actinomycetes</taxon>
        <taxon>Streptosporangiales</taxon>
        <taxon>Nocardiopsidaceae</taxon>
        <taxon>Nocardiopsis</taxon>
    </lineage>
</organism>
<dbReference type="EMBL" id="CP099837">
    <property type="protein sequence ID" value="USY18990.1"/>
    <property type="molecule type" value="Genomic_DNA"/>
</dbReference>
<keyword evidence="1" id="KW-0472">Membrane</keyword>
<feature type="transmembrane region" description="Helical" evidence="1">
    <location>
        <begin position="191"/>
        <end position="209"/>
    </location>
</feature>
<name>A0ABY5D4U2_9ACTN</name>
<keyword evidence="1" id="KW-0812">Transmembrane</keyword>
<dbReference type="RefSeq" id="WP_254418287.1">
    <property type="nucleotide sequence ID" value="NZ_BAAAJB010000012.1"/>
</dbReference>
<feature type="transmembrane region" description="Helical" evidence="1">
    <location>
        <begin position="433"/>
        <end position="454"/>
    </location>
</feature>
<feature type="transmembrane region" description="Helical" evidence="1">
    <location>
        <begin position="504"/>
        <end position="524"/>
    </location>
</feature>
<feature type="transmembrane region" description="Helical" evidence="1">
    <location>
        <begin position="239"/>
        <end position="260"/>
    </location>
</feature>
<keyword evidence="3" id="KW-1185">Reference proteome</keyword>
<proteinExistence type="predicted"/>
<feature type="transmembrane region" description="Helical" evidence="1">
    <location>
        <begin position="343"/>
        <end position="365"/>
    </location>
</feature>
<sequence>MRKFTGTWALIRFILRRDRIRMTVWTVALGASMFAMIPAMADMFQTPEQLQARAMVMETPTGIVFGGPGYGLDDYTLGVMLATELPMTLLIALAVMSILHVVRHTRAEEESGRAELLRANVLGSSAQMTAALATNALANTVIGALMALSLIANDLAAADSVAFGAGMALAGITFGAITAVCAQVSEHSRGASGLAFMAVGVLFMFRVVGDMAERGGSAPSWFSPWAWAQQTRMFDDLRWWPLALYPLVIAVLFAAAFALAGRRDLGAGLVASRPGPAEAGPLLNSVFALNLRLQRTSIIVWTAAISLFALSFGTLISEIDVMVEQNPELIARMGLGAQDLSHGFLGMLVLYVVMTATAFAVLSVLRARAEESSGRAELTLSAAVGRIRWLGAAVLVSALAASTMTVLGGLAMGLGAGIATEDYGWVGTVTGAAAAQLPLVLLFIGLTVLFLGVAPRLVGLVWAWFGYGLAVTVLGVIVGMPDWMLDVSPFSLLPQLPVDEFGPVPFLAVLGAAAVAAAVGLVGFRNRDLATV</sequence>
<feature type="transmembrane region" description="Helical" evidence="1">
    <location>
        <begin position="461"/>
        <end position="484"/>
    </location>
</feature>
<reference evidence="2" key="1">
    <citation type="submission" date="2022-06" db="EMBL/GenBank/DDBJ databases">
        <authorList>
            <person name="Ping M."/>
        </authorList>
    </citation>
    <scope>NUCLEOTIDE SEQUENCE</scope>
    <source>
        <strain evidence="2">JCM11759T</strain>
    </source>
</reference>
<evidence type="ECO:0000313" key="3">
    <source>
        <dbReference type="Proteomes" id="UP001055940"/>
    </source>
</evidence>
<feature type="transmembrane region" description="Helical" evidence="1">
    <location>
        <begin position="163"/>
        <end position="184"/>
    </location>
</feature>
<feature type="transmembrane region" description="Helical" evidence="1">
    <location>
        <begin position="389"/>
        <end position="413"/>
    </location>
</feature>
<gene>
    <name evidence="2" type="ORF">NE857_27555</name>
</gene>
<accession>A0ABY5D4U2</accession>
<evidence type="ECO:0000256" key="1">
    <source>
        <dbReference type="SAM" id="Phobius"/>
    </source>
</evidence>
<keyword evidence="1" id="KW-1133">Transmembrane helix</keyword>
<feature type="transmembrane region" description="Helical" evidence="1">
    <location>
        <begin position="75"/>
        <end position="99"/>
    </location>
</feature>